<proteinExistence type="predicted"/>
<evidence type="ECO:0000313" key="1">
    <source>
        <dbReference type="EMBL" id="MBE7941207.1"/>
    </source>
</evidence>
<dbReference type="InterPro" id="IPR007396">
    <property type="entry name" value="TR_PAI2-type"/>
</dbReference>
<dbReference type="Gene3D" id="2.30.110.10">
    <property type="entry name" value="Electron Transport, Fmn-binding Protein, Chain A"/>
    <property type="match status" value="1"/>
</dbReference>
<dbReference type="InterPro" id="IPR012349">
    <property type="entry name" value="Split_barrel_FMN-bd"/>
</dbReference>
<dbReference type="PANTHER" id="PTHR35802">
    <property type="entry name" value="PROTEASE SYNTHASE AND SPORULATION PROTEIN PAI 2"/>
    <property type="match status" value="1"/>
</dbReference>
<dbReference type="PANTHER" id="PTHR35802:SF1">
    <property type="entry name" value="PROTEASE SYNTHASE AND SPORULATION PROTEIN PAI 2"/>
    <property type="match status" value="1"/>
</dbReference>
<organism evidence="1 2">
    <name type="scientific">Ramlibacter aquaticus</name>
    <dbReference type="NCBI Taxonomy" id="2780094"/>
    <lineage>
        <taxon>Bacteria</taxon>
        <taxon>Pseudomonadati</taxon>
        <taxon>Pseudomonadota</taxon>
        <taxon>Betaproteobacteria</taxon>
        <taxon>Burkholderiales</taxon>
        <taxon>Comamonadaceae</taxon>
        <taxon>Ramlibacter</taxon>
    </lineage>
</organism>
<comment type="caution">
    <text evidence="1">The sequence shown here is derived from an EMBL/GenBank/DDBJ whole genome shotgun (WGS) entry which is preliminary data.</text>
</comment>
<sequence>MYQPPQFRSTNAQDAADIMRGWPFASLITTDDEGLPFVTHLPLHLEVEEGGHFTLWGHVAKPNPQWRHLEARPRALVTFMGPHAYQSPAIYPDRQRVPSWNYLAVHCKVQARLITEPQPKDVMLKMLIADHEAPYAQQWGELGTDYQLRMMTGIVGLELRVTEWACKLKLNQHRPESHLSLREQYAAGPEDARALAAWMDRLGLKGPKET</sequence>
<dbReference type="EMBL" id="JADDOJ010000042">
    <property type="protein sequence ID" value="MBE7941207.1"/>
    <property type="molecule type" value="Genomic_DNA"/>
</dbReference>
<name>A0ABR9SHK7_9BURK</name>
<dbReference type="RefSeq" id="WP_193780755.1">
    <property type="nucleotide sequence ID" value="NZ_JADDOJ010000042.1"/>
</dbReference>
<gene>
    <name evidence="1" type="ORF">IM725_11560</name>
</gene>
<protein>
    <submittedName>
        <fullName evidence="1">FMN-binding negative transcriptional regulator</fullName>
    </submittedName>
</protein>
<dbReference type="Proteomes" id="UP000715965">
    <property type="component" value="Unassembled WGS sequence"/>
</dbReference>
<accession>A0ABR9SHK7</accession>
<dbReference type="Pfam" id="PF04299">
    <property type="entry name" value="FMN_bind_2"/>
    <property type="match status" value="1"/>
</dbReference>
<evidence type="ECO:0000313" key="2">
    <source>
        <dbReference type="Proteomes" id="UP000715965"/>
    </source>
</evidence>
<dbReference type="SUPFAM" id="SSF50475">
    <property type="entry name" value="FMN-binding split barrel"/>
    <property type="match status" value="1"/>
</dbReference>
<keyword evidence="2" id="KW-1185">Reference proteome</keyword>
<reference evidence="1 2" key="1">
    <citation type="submission" date="2020-10" db="EMBL/GenBank/DDBJ databases">
        <title>Draft genome of Ramlibacter aquaticus LMG 30558.</title>
        <authorList>
            <person name="Props R."/>
        </authorList>
    </citation>
    <scope>NUCLEOTIDE SEQUENCE [LARGE SCALE GENOMIC DNA]</scope>
    <source>
        <strain evidence="1 2">LMG 30558</strain>
    </source>
</reference>
<dbReference type="PIRSF" id="PIRSF010372">
    <property type="entry name" value="PaiB"/>
    <property type="match status" value="1"/>
</dbReference>